<evidence type="ECO:0000313" key="1">
    <source>
        <dbReference type="EMBL" id="CAF2088420.1"/>
    </source>
</evidence>
<gene>
    <name evidence="1" type="ORF">DARMORV10_A06P33400.1</name>
</gene>
<dbReference type="EMBL" id="HG994360">
    <property type="protein sequence ID" value="CAF2088420.1"/>
    <property type="molecule type" value="Genomic_DNA"/>
</dbReference>
<organism evidence="1">
    <name type="scientific">Brassica napus</name>
    <name type="common">Rape</name>
    <dbReference type="NCBI Taxonomy" id="3708"/>
    <lineage>
        <taxon>Eukaryota</taxon>
        <taxon>Viridiplantae</taxon>
        <taxon>Streptophyta</taxon>
        <taxon>Embryophyta</taxon>
        <taxon>Tracheophyta</taxon>
        <taxon>Spermatophyta</taxon>
        <taxon>Magnoliopsida</taxon>
        <taxon>eudicotyledons</taxon>
        <taxon>Gunneridae</taxon>
        <taxon>Pentapetalae</taxon>
        <taxon>rosids</taxon>
        <taxon>malvids</taxon>
        <taxon>Brassicales</taxon>
        <taxon>Brassicaceae</taxon>
        <taxon>Brassiceae</taxon>
        <taxon>Brassica</taxon>
    </lineage>
</organism>
<reference evidence="1" key="1">
    <citation type="submission" date="2021-01" db="EMBL/GenBank/DDBJ databases">
        <authorList>
            <consortium name="Genoscope - CEA"/>
            <person name="William W."/>
        </authorList>
    </citation>
    <scope>NUCLEOTIDE SEQUENCE</scope>
</reference>
<name>A0A816SX77_BRANA</name>
<dbReference type="Proteomes" id="UP001295469">
    <property type="component" value="Chromosome A06"/>
</dbReference>
<dbReference type="AlphaFoldDB" id="A0A816SX77"/>
<sequence>MNRCASSVCNHRQLRTVPITIMGAENLLTDRHRTPRPETKKAKGDLERKCFGPCNQFIGVFYPPKRKRENHYVYSQM</sequence>
<proteinExistence type="predicted"/>
<accession>A0A816SX77</accession>
<protein>
    <submittedName>
        <fullName evidence="1">(rape) hypothetical protein</fullName>
    </submittedName>
</protein>